<proteinExistence type="predicted"/>
<dbReference type="STRING" id="683124.SAMN05444337_0025"/>
<gene>
    <name evidence="1" type="ORF">SAMN05444337_0025</name>
</gene>
<organism evidence="1 2">
    <name type="scientific">Flavobacterium haoranii</name>
    <dbReference type="NCBI Taxonomy" id="683124"/>
    <lineage>
        <taxon>Bacteria</taxon>
        <taxon>Pseudomonadati</taxon>
        <taxon>Bacteroidota</taxon>
        <taxon>Flavobacteriia</taxon>
        <taxon>Flavobacteriales</taxon>
        <taxon>Flavobacteriaceae</taxon>
        <taxon>Flavobacterium</taxon>
    </lineage>
</organism>
<dbReference type="Proteomes" id="UP000184232">
    <property type="component" value="Unassembled WGS sequence"/>
</dbReference>
<dbReference type="RefSeq" id="WP_143146149.1">
    <property type="nucleotide sequence ID" value="NZ_CP045292.1"/>
</dbReference>
<name>A0A1M6B834_9FLAO</name>
<accession>A0A1M6B834</accession>
<dbReference type="GO" id="GO:0003755">
    <property type="term" value="F:peptidyl-prolyl cis-trans isomerase activity"/>
    <property type="evidence" value="ECO:0007669"/>
    <property type="project" value="InterPro"/>
</dbReference>
<reference evidence="1 2" key="1">
    <citation type="submission" date="2016-11" db="EMBL/GenBank/DDBJ databases">
        <authorList>
            <person name="Jaros S."/>
            <person name="Januszkiewicz K."/>
            <person name="Wedrychowicz H."/>
        </authorList>
    </citation>
    <scope>NUCLEOTIDE SEQUENCE [LARGE SCALE GENOMIC DNA]</scope>
    <source>
        <strain evidence="1 2">DSM 22807</strain>
    </source>
</reference>
<keyword evidence="2" id="KW-1185">Reference proteome</keyword>
<dbReference type="AlphaFoldDB" id="A0A1M6B834"/>
<dbReference type="EMBL" id="FQZH01000001">
    <property type="protein sequence ID" value="SHI44875.1"/>
    <property type="molecule type" value="Genomic_DNA"/>
</dbReference>
<dbReference type="Gene3D" id="3.10.50.40">
    <property type="match status" value="1"/>
</dbReference>
<dbReference type="OrthoDB" id="1424215at2"/>
<evidence type="ECO:0000313" key="2">
    <source>
        <dbReference type="Proteomes" id="UP000184232"/>
    </source>
</evidence>
<sequence>MKKFTIYFLLIFSILLVSCNKDDSNSVKIRDRQEVYDENIVDIEDYLQNNYLDTNDFSVKAIENGESSIWSSLGDTGNPYRLQYITVKNDTRKSIYTDGENDDPVDYKLYYILINEGGGMHPTSVDSTYTAYKGWNLDNEVFDQNNVGFWSSFPETSVSAVSGFRQILSLINAEPEGSSTVNPDGTVNHFDYGHVIVFIPSGLAYFNQVNIGIGQYAPIMFEIKLFSVVRRDHDEDGILSIYEDLNGDNNFFNDDTDGDKIPDFYDQDDDNDYKRTKFEIEFEYDDNGEIKTARYPYEGAAVDDPSTPYDDRLGVPDCSDDFTSPTRLRKYLDANCN</sequence>
<dbReference type="SUPFAM" id="SSF54534">
    <property type="entry name" value="FKBP-like"/>
    <property type="match status" value="1"/>
</dbReference>
<dbReference type="PROSITE" id="PS51257">
    <property type="entry name" value="PROKAR_LIPOPROTEIN"/>
    <property type="match status" value="1"/>
</dbReference>
<protein>
    <submittedName>
        <fullName evidence="1">Uncharacterized protein</fullName>
    </submittedName>
</protein>
<evidence type="ECO:0000313" key="1">
    <source>
        <dbReference type="EMBL" id="SHI44875.1"/>
    </source>
</evidence>
<dbReference type="InterPro" id="IPR046357">
    <property type="entry name" value="PPIase_dom_sf"/>
</dbReference>